<accession>A0ABT5QYS6</accession>
<dbReference type="PANTHER" id="PTHR33337:SF40">
    <property type="entry name" value="CENP-V_GFA DOMAIN-CONTAINING PROTEIN-RELATED"/>
    <property type="match status" value="1"/>
</dbReference>
<evidence type="ECO:0000313" key="7">
    <source>
        <dbReference type="Proteomes" id="UP001149400"/>
    </source>
</evidence>
<dbReference type="Proteomes" id="UP001149400">
    <property type="component" value="Unassembled WGS sequence"/>
</dbReference>
<gene>
    <name evidence="6" type="ORF">LRP50_08530</name>
</gene>
<dbReference type="InterPro" id="IPR006913">
    <property type="entry name" value="CENP-V/GFA"/>
</dbReference>
<proteinExistence type="inferred from homology"/>
<keyword evidence="4" id="KW-0456">Lyase</keyword>
<dbReference type="Pfam" id="PF04828">
    <property type="entry name" value="GFA"/>
    <property type="match status" value="1"/>
</dbReference>
<protein>
    <submittedName>
        <fullName evidence="6">GFA family protein</fullName>
    </submittedName>
</protein>
<reference evidence="6" key="1">
    <citation type="submission" date="2021-12" db="EMBL/GenBank/DDBJ databases">
        <title>Enterovibrio ZSDZ35 sp. nov. and Enterovibrio ZSDZ42 sp. nov., isolated from coastal seawater in Qingdao.</title>
        <authorList>
            <person name="Zhang P."/>
        </authorList>
    </citation>
    <scope>NUCLEOTIDE SEQUENCE</scope>
    <source>
        <strain evidence="6">ZSDZ42</strain>
    </source>
</reference>
<evidence type="ECO:0000256" key="3">
    <source>
        <dbReference type="ARBA" id="ARBA00022833"/>
    </source>
</evidence>
<organism evidence="6 7">
    <name type="scientific">Enterovibrio gelatinilyticus</name>
    <dbReference type="NCBI Taxonomy" id="2899819"/>
    <lineage>
        <taxon>Bacteria</taxon>
        <taxon>Pseudomonadati</taxon>
        <taxon>Pseudomonadota</taxon>
        <taxon>Gammaproteobacteria</taxon>
        <taxon>Vibrionales</taxon>
        <taxon>Vibrionaceae</taxon>
        <taxon>Enterovibrio</taxon>
    </lineage>
</organism>
<dbReference type="PROSITE" id="PS51891">
    <property type="entry name" value="CENP_V_GFA"/>
    <property type="match status" value="1"/>
</dbReference>
<keyword evidence="7" id="KW-1185">Reference proteome</keyword>
<sequence>MTTTAKYTGQCLCGNIQYQVDHIEPHMGHCHCSMCRKFHGAAFATFGEAKASNFRITVGEDLLKVYVAENGTKRTFCGNCGSSLLFEPANSDGSLVEFTLGTLDSEIPNKPDAHIFTEYRAQWNEISDELPQYSEGRNKDE</sequence>
<dbReference type="Gene3D" id="3.90.1590.10">
    <property type="entry name" value="glutathione-dependent formaldehyde- activating enzyme (gfa)"/>
    <property type="match status" value="1"/>
</dbReference>
<evidence type="ECO:0000256" key="1">
    <source>
        <dbReference type="ARBA" id="ARBA00005495"/>
    </source>
</evidence>
<dbReference type="SUPFAM" id="SSF51316">
    <property type="entry name" value="Mss4-like"/>
    <property type="match status" value="1"/>
</dbReference>
<evidence type="ECO:0000256" key="2">
    <source>
        <dbReference type="ARBA" id="ARBA00022723"/>
    </source>
</evidence>
<keyword evidence="2" id="KW-0479">Metal-binding</keyword>
<dbReference type="RefSeq" id="WP_274164037.1">
    <property type="nucleotide sequence ID" value="NZ_JAJUBC010000008.1"/>
</dbReference>
<evidence type="ECO:0000256" key="4">
    <source>
        <dbReference type="ARBA" id="ARBA00023239"/>
    </source>
</evidence>
<comment type="similarity">
    <text evidence="1">Belongs to the Gfa family.</text>
</comment>
<name>A0ABT5QYS6_9GAMM</name>
<evidence type="ECO:0000259" key="5">
    <source>
        <dbReference type="PROSITE" id="PS51891"/>
    </source>
</evidence>
<comment type="caution">
    <text evidence="6">The sequence shown here is derived from an EMBL/GenBank/DDBJ whole genome shotgun (WGS) entry which is preliminary data.</text>
</comment>
<dbReference type="InterPro" id="IPR011057">
    <property type="entry name" value="Mss4-like_sf"/>
</dbReference>
<evidence type="ECO:0000313" key="6">
    <source>
        <dbReference type="EMBL" id="MDD1793168.1"/>
    </source>
</evidence>
<dbReference type="EMBL" id="JAJUBC010000008">
    <property type="protein sequence ID" value="MDD1793168.1"/>
    <property type="molecule type" value="Genomic_DNA"/>
</dbReference>
<feature type="domain" description="CENP-V/GFA" evidence="5">
    <location>
        <begin position="7"/>
        <end position="125"/>
    </location>
</feature>
<dbReference type="PANTHER" id="PTHR33337">
    <property type="entry name" value="GFA DOMAIN-CONTAINING PROTEIN"/>
    <property type="match status" value="1"/>
</dbReference>
<keyword evidence="3" id="KW-0862">Zinc</keyword>